<dbReference type="GO" id="GO:0016787">
    <property type="term" value="F:hydrolase activity"/>
    <property type="evidence" value="ECO:0007669"/>
    <property type="project" value="TreeGrafter"/>
</dbReference>
<reference evidence="6 7" key="1">
    <citation type="journal article" date="2021" name="Hortic Res">
        <title>The domestication of Cucurbita argyrosperma as revealed by the genome of its wild relative.</title>
        <authorList>
            <person name="Barrera-Redondo J."/>
            <person name="Sanchez-de la Vega G."/>
            <person name="Aguirre-Liguori J.A."/>
            <person name="Castellanos-Morales G."/>
            <person name="Gutierrez-Guerrero Y.T."/>
            <person name="Aguirre-Dugua X."/>
            <person name="Aguirre-Planter E."/>
            <person name="Tenaillon M.I."/>
            <person name="Lira-Saade R."/>
            <person name="Eguiarte L.E."/>
        </authorList>
    </citation>
    <scope>NUCLEOTIDE SEQUENCE [LARGE SCALE GENOMIC DNA]</scope>
    <source>
        <strain evidence="6">JBR-2021</strain>
    </source>
</reference>
<protein>
    <submittedName>
        <fullName evidence="6">Protein GRIP</fullName>
    </submittedName>
</protein>
<dbReference type="GO" id="GO:0012505">
    <property type="term" value="C:endomembrane system"/>
    <property type="evidence" value="ECO:0007669"/>
    <property type="project" value="TreeGrafter"/>
</dbReference>
<feature type="coiled-coil region" evidence="3">
    <location>
        <begin position="712"/>
        <end position="969"/>
    </location>
</feature>
<dbReference type="Pfam" id="PF20067">
    <property type="entry name" value="SSL_N"/>
    <property type="match status" value="1"/>
</dbReference>
<feature type="region of interest" description="Disordered" evidence="4">
    <location>
        <begin position="615"/>
        <end position="649"/>
    </location>
</feature>
<dbReference type="PANTHER" id="PTHR10426">
    <property type="entry name" value="STRICTOSIDINE SYNTHASE-RELATED"/>
    <property type="match status" value="1"/>
</dbReference>
<feature type="domain" description="GRIP" evidence="5">
    <location>
        <begin position="1335"/>
        <end position="1382"/>
    </location>
</feature>
<evidence type="ECO:0000313" key="6">
    <source>
        <dbReference type="EMBL" id="KAG6596265.1"/>
    </source>
</evidence>
<evidence type="ECO:0000256" key="1">
    <source>
        <dbReference type="ARBA" id="ARBA00022553"/>
    </source>
</evidence>
<name>A0AAV6NFI2_9ROSI</name>
<keyword evidence="7" id="KW-1185">Reference proteome</keyword>
<organism evidence="6 7">
    <name type="scientific">Cucurbita argyrosperma subsp. sororia</name>
    <dbReference type="NCBI Taxonomy" id="37648"/>
    <lineage>
        <taxon>Eukaryota</taxon>
        <taxon>Viridiplantae</taxon>
        <taxon>Streptophyta</taxon>
        <taxon>Embryophyta</taxon>
        <taxon>Tracheophyta</taxon>
        <taxon>Spermatophyta</taxon>
        <taxon>Magnoliopsida</taxon>
        <taxon>eudicotyledons</taxon>
        <taxon>Gunneridae</taxon>
        <taxon>Pentapetalae</taxon>
        <taxon>rosids</taxon>
        <taxon>fabids</taxon>
        <taxon>Cucurbitales</taxon>
        <taxon>Cucurbitaceae</taxon>
        <taxon>Cucurbiteae</taxon>
        <taxon>Cucurbita</taxon>
    </lineage>
</organism>
<accession>A0AAV6NFI2</accession>
<dbReference type="PROSITE" id="PS50913">
    <property type="entry name" value="GRIP"/>
    <property type="match status" value="1"/>
</dbReference>
<dbReference type="Pfam" id="PF13716">
    <property type="entry name" value="CRAL_TRIO_2"/>
    <property type="match status" value="1"/>
</dbReference>
<dbReference type="InterPro" id="IPR000237">
    <property type="entry name" value="GRIP_dom"/>
</dbReference>
<evidence type="ECO:0000313" key="7">
    <source>
        <dbReference type="Proteomes" id="UP000685013"/>
    </source>
</evidence>
<evidence type="ECO:0000259" key="5">
    <source>
        <dbReference type="PROSITE" id="PS50913"/>
    </source>
</evidence>
<keyword evidence="2" id="KW-0325">Glycoprotein</keyword>
<dbReference type="InterPro" id="IPR001251">
    <property type="entry name" value="CRAL-TRIO_dom"/>
</dbReference>
<comment type="caution">
    <text evidence="6">The sequence shown here is derived from an EMBL/GenBank/DDBJ whole genome shotgun (WGS) entry which is preliminary data.</text>
</comment>
<dbReference type="PANTHER" id="PTHR10426:SF88">
    <property type="entry name" value="ADIPOCYTE PLASMA MEMBRANE-ASSOCIATED PROTEIN HEMOMUCIN-RELATED"/>
    <property type="match status" value="1"/>
</dbReference>
<evidence type="ECO:0000256" key="3">
    <source>
        <dbReference type="SAM" id="Coils"/>
    </source>
</evidence>
<dbReference type="Pfam" id="PF03088">
    <property type="entry name" value="Str_synth"/>
    <property type="match status" value="1"/>
</dbReference>
<keyword evidence="1" id="KW-0597">Phosphoprotein</keyword>
<keyword evidence="3" id="KW-0175">Coiled coil</keyword>
<dbReference type="SMART" id="SM00755">
    <property type="entry name" value="Grip"/>
    <property type="match status" value="1"/>
</dbReference>
<dbReference type="Proteomes" id="UP000685013">
    <property type="component" value="Chromosome 6"/>
</dbReference>
<proteinExistence type="predicted"/>
<feature type="compositionally biased region" description="Polar residues" evidence="4">
    <location>
        <begin position="1256"/>
        <end position="1269"/>
    </location>
</feature>
<feature type="coiled-coil region" evidence="3">
    <location>
        <begin position="1293"/>
        <end position="1327"/>
    </location>
</feature>
<dbReference type="CDD" id="cd00170">
    <property type="entry name" value="SEC14"/>
    <property type="match status" value="1"/>
</dbReference>
<dbReference type="Pfam" id="PF01465">
    <property type="entry name" value="GRIP"/>
    <property type="match status" value="1"/>
</dbReference>
<dbReference type="SMART" id="SM00516">
    <property type="entry name" value="SEC14"/>
    <property type="match status" value="1"/>
</dbReference>
<dbReference type="InterPro" id="IPR018119">
    <property type="entry name" value="Strictosidine_synth_cons-reg"/>
</dbReference>
<feature type="region of interest" description="Disordered" evidence="4">
    <location>
        <begin position="174"/>
        <end position="198"/>
    </location>
</feature>
<sequence length="1409" mass="159764">MSAQVQPPPPEQNQLEMFDVFKIKGRDKQCRRILRIVGKFFPARTVSLDVVKNHLEEKIFPRLKNKRFTILYFHTSVQRSQNFPGIAALRSIYDAIPAAVKANLEAVYFVHPDLQARLFLATLGRIFFSSEVYGKVRYVSRIGLLWEHVRRNEIEVPEFIYDHDEDLEYRPMMDYGQESDHPRTESLPESNNPPPSRSMPLALKITAVALVAIAVVFYKLDPFDPASLPAEEMSRAVEAVEECNGRMLQGAERVGVAELKAPEDFAYDSDLGLVYTGDSDGWLKRVRLNDSAVEKWAFTGGRPLGVALGHDSSVFVADADKGLLKVSKEGVVETLTTEAGGLKFQLTDGVDVADDGTVYFTDASSKYRLHNFIFDMLEGRPLGRLLRYDPTTKTTELLVRDLYFANGVAVAPSQDFVVFCETPLRRCRKYYIAGDRKGSIEKFVDNLPGMPDNIKYDGHGHFWIGLATEMTSFWYLALKYPVIRKIMAITRRHGWRPNLERNGGAVAVNLEGKQVAWYYDYGLSMITTGLKIKNHLYCGSFVFPGILRLNLDRYPARTAGCPWSNSGDLVSSAADRFINNKFSATDLNLLTFASSRTRRDRSPAAIFYLLDTSTSSAGTSGTMDSEESDVSETPGTMSEELKSGVNHKGNGHVVVEDRCSDGDKCSDDHDELVQMVIDMKSQNEYLKSQLESIKILQNVENVPERTEEIDSTDGESIDLKELQERIESLSKELLEEKQTRGAAEQALQHLREAHSEADAKVQELSARLVEAQQKLEQEIKERDEKYSDLDSKFSRLHKRAKQRIQDVQKEKDDLEARFRAVNERAERATSQQTALQQELERTRQQANEALKAIDAERQQLRSANNKLRDNIEDLRHSLQPKESAIEALQQSLAEKDQMLEDGKKMLQAAEEKRQASLADLSAKHQKSLESLQIQLSDALSDRNKATETISSLQELVAEKESRIAEMDAASSGEAARHKAATETVKGELAHLRNEHEKEKEVWQASSEALKMKLEVAESNCIRAEIEAAKMRSQLELEVSAKTRMLSARDAELLTIKEERNRLENEFSSYKVRAHALLQKKEAEVAAAVDSDQIKALEEALKEAEKEIALAYAEKDQAQLDLQNALENNDKELRERDSALNEATENIKSLEKRLESANLHLHSEKEAWEHSLQNLEESWRIRCEALKFQFEESSKQDVKKEFEELKQGYRKLKEEHNSFRDLADRMIEEKDTEISRLLDDNKNLRQSLESKPPADQIDNTAATQQQGPSNLSASIAEQQILVLARQQAQREEQLTQSQRHILALQEEIEELERENRLHSQQQAMLKAEFRDMERSQRREGVDMTYLKNVILKLLETGEVEALLPVVAMLLQFSPEETQKCQQAYRSSADVPPSPDSSGSALSLFSRFAFS</sequence>
<feature type="region of interest" description="Disordered" evidence="4">
    <location>
        <begin position="1245"/>
        <end position="1269"/>
    </location>
</feature>
<evidence type="ECO:0000256" key="4">
    <source>
        <dbReference type="SAM" id="MobiDB-lite"/>
    </source>
</evidence>
<feature type="non-terminal residue" evidence="6">
    <location>
        <position position="1"/>
    </location>
</feature>
<evidence type="ECO:0000256" key="2">
    <source>
        <dbReference type="ARBA" id="ARBA00023180"/>
    </source>
</evidence>
<dbReference type="EMBL" id="JAGKQH010000006">
    <property type="protein sequence ID" value="KAG6596265.1"/>
    <property type="molecule type" value="Genomic_DNA"/>
</dbReference>
<feature type="coiled-coil region" evidence="3">
    <location>
        <begin position="1006"/>
        <end position="1166"/>
    </location>
</feature>
<gene>
    <name evidence="6" type="primary">GRIP</name>
    <name evidence="6" type="ORF">SDJN03_09445</name>
</gene>